<keyword evidence="1" id="KW-0479">Metal-binding</keyword>
<dbReference type="InterPro" id="IPR013083">
    <property type="entry name" value="Znf_RING/FYVE/PHD"/>
</dbReference>
<evidence type="ECO:0000256" key="4">
    <source>
        <dbReference type="PROSITE-ProRule" id="PRU00175"/>
    </source>
</evidence>
<dbReference type="GO" id="GO:0061630">
    <property type="term" value="F:ubiquitin protein ligase activity"/>
    <property type="evidence" value="ECO:0007669"/>
    <property type="project" value="TreeGrafter"/>
</dbReference>
<dbReference type="PROSITE" id="PS50089">
    <property type="entry name" value="ZF_RING_2"/>
    <property type="match status" value="1"/>
</dbReference>
<feature type="region of interest" description="Disordered" evidence="5">
    <location>
        <begin position="261"/>
        <end position="280"/>
    </location>
</feature>
<evidence type="ECO:0000313" key="7">
    <source>
        <dbReference type="EMBL" id="RHW70202.1"/>
    </source>
</evidence>
<feature type="region of interest" description="Disordered" evidence="5">
    <location>
        <begin position="441"/>
        <end position="567"/>
    </location>
</feature>
<dbReference type="PANTHER" id="PTHR45931:SF16">
    <property type="entry name" value="RING_U-BOX SUPERFAMILY PROTEIN"/>
    <property type="match status" value="1"/>
</dbReference>
<protein>
    <submittedName>
        <fullName evidence="7">Putative zinc finger protein</fullName>
    </submittedName>
</protein>
<evidence type="ECO:0000256" key="3">
    <source>
        <dbReference type="ARBA" id="ARBA00022833"/>
    </source>
</evidence>
<dbReference type="PANTHER" id="PTHR45931">
    <property type="entry name" value="SI:CH211-59O9.10"/>
    <property type="match status" value="1"/>
</dbReference>
<proteinExistence type="predicted"/>
<feature type="compositionally biased region" description="Polar residues" evidence="5">
    <location>
        <begin position="344"/>
        <end position="358"/>
    </location>
</feature>
<dbReference type="SMART" id="SM00184">
    <property type="entry name" value="RING"/>
    <property type="match status" value="1"/>
</dbReference>
<dbReference type="InterPro" id="IPR051834">
    <property type="entry name" value="RING_finger_E3_ligase"/>
</dbReference>
<dbReference type="Pfam" id="PF13639">
    <property type="entry name" value="zf-RING_2"/>
    <property type="match status" value="1"/>
</dbReference>
<sequence length="585" mass="64403">MIGNGRGLELREEYDMMLQLVRAHMLRRDQGVRPIVLQVQQEGAENREQVTLVFGQVEAEAGSTPLSAVATEQMPPASQDPLITELGPLLLQALALQLLISEQQRRVAAPLDQEAVEKLRRVTLDRGTLDRLETSGQTVCSICQESFPLQSEVYCLPCGHVFDVTCMQHWLERTRTCPNCRFTLQDVEQQYKDAAQPTWWESRLVDGEVGETKGDWTLCPSHSLSGVAEERNERLPSATPRRHQQITQSVGVPVDCTMQRHQERPQQLGREEEEQTQQMQLSSSGAAVGVAQVISGGGGDGTGTETSRTVSSPNRTVDGGRRRCETLSPSTSNVSITHEAVDPSSHSLSPVSADVTNRNSRDCPVEVANESSERSDQLRRGNRYTPMAGTTFLPPPVALNRSVSPPVSSTSTRIAHYVAEEGLPTRVPEIVAVTRPTVRSGSLSLTNDSANPQSRSTFLQPIMPASGNARHAIRALRSRRNEREEGNSLSLTESGILTPPEAVAGGHGRMGGNNRSRRNVHLPHPPHENSSQRRLAESPQSRARDGDTRGEERRQNVVPLQPSVRGNQRKLAQYQSIIRGQSRRC</sequence>
<dbReference type="Gene3D" id="3.30.40.10">
    <property type="entry name" value="Zinc/RING finger domain, C3HC4 (zinc finger)"/>
    <property type="match status" value="1"/>
</dbReference>
<keyword evidence="3" id="KW-0862">Zinc</keyword>
<dbReference type="SUPFAM" id="SSF57850">
    <property type="entry name" value="RING/U-box"/>
    <property type="match status" value="1"/>
</dbReference>
<evidence type="ECO:0000259" key="6">
    <source>
        <dbReference type="PROSITE" id="PS50089"/>
    </source>
</evidence>
<dbReference type="AlphaFoldDB" id="A0A3L6L0P7"/>
<dbReference type="GO" id="GO:0005634">
    <property type="term" value="C:nucleus"/>
    <property type="evidence" value="ECO:0007669"/>
    <property type="project" value="TreeGrafter"/>
</dbReference>
<feature type="compositionally biased region" description="Polar residues" evidence="5">
    <location>
        <begin position="441"/>
        <end position="459"/>
    </location>
</feature>
<evidence type="ECO:0000256" key="5">
    <source>
        <dbReference type="SAM" id="MobiDB-lite"/>
    </source>
</evidence>
<keyword evidence="2 4" id="KW-0863">Zinc-finger</keyword>
<organism evidence="7">
    <name type="scientific">Trypanosoma brucei equiperdum</name>
    <dbReference type="NCBI Taxonomy" id="630700"/>
    <lineage>
        <taxon>Eukaryota</taxon>
        <taxon>Discoba</taxon>
        <taxon>Euglenozoa</taxon>
        <taxon>Kinetoplastea</taxon>
        <taxon>Metakinetoplastina</taxon>
        <taxon>Trypanosomatida</taxon>
        <taxon>Trypanosomatidae</taxon>
        <taxon>Trypanosoma</taxon>
    </lineage>
</organism>
<dbReference type="Proteomes" id="UP000266743">
    <property type="component" value="Chromosome 9"/>
</dbReference>
<feature type="compositionally biased region" description="Basic and acidic residues" evidence="5">
    <location>
        <begin position="525"/>
        <end position="555"/>
    </location>
</feature>
<comment type="caution">
    <text evidence="7">The sequence shown here is derived from an EMBL/GenBank/DDBJ whole genome shotgun (WGS) entry which is preliminary data.</text>
</comment>
<accession>A0A3L6L0P7</accession>
<feature type="domain" description="RING-type" evidence="6">
    <location>
        <begin position="140"/>
        <end position="181"/>
    </location>
</feature>
<dbReference type="EMBL" id="QSBY01000009">
    <property type="protein sequence ID" value="RHW70202.1"/>
    <property type="molecule type" value="Genomic_DNA"/>
</dbReference>
<dbReference type="GO" id="GO:0008270">
    <property type="term" value="F:zinc ion binding"/>
    <property type="evidence" value="ECO:0007669"/>
    <property type="project" value="UniProtKB-KW"/>
</dbReference>
<feature type="region of interest" description="Disordered" evidence="5">
    <location>
        <begin position="293"/>
        <end position="379"/>
    </location>
</feature>
<evidence type="ECO:0000256" key="1">
    <source>
        <dbReference type="ARBA" id="ARBA00022723"/>
    </source>
</evidence>
<dbReference type="InterPro" id="IPR001841">
    <property type="entry name" value="Znf_RING"/>
</dbReference>
<name>A0A3L6L0P7_9TRYP</name>
<feature type="compositionally biased region" description="Polar residues" evidence="5">
    <location>
        <begin position="327"/>
        <end position="336"/>
    </location>
</feature>
<dbReference type="GO" id="GO:0006511">
    <property type="term" value="P:ubiquitin-dependent protein catabolic process"/>
    <property type="evidence" value="ECO:0007669"/>
    <property type="project" value="TreeGrafter"/>
</dbReference>
<reference evidence="7" key="1">
    <citation type="submission" date="2018-09" db="EMBL/GenBank/DDBJ databases">
        <title>whole genome sequence of T. equiperdum IVM-t1 strain.</title>
        <authorList>
            <person name="Suganuma K."/>
        </authorList>
    </citation>
    <scope>NUCLEOTIDE SEQUENCE [LARGE SCALE GENOMIC DNA]</scope>
    <source>
        <strain evidence="7">IVM-t1</strain>
    </source>
</reference>
<gene>
    <name evidence="7" type="ORF">DPX39_090044600</name>
</gene>
<evidence type="ECO:0000256" key="2">
    <source>
        <dbReference type="ARBA" id="ARBA00022771"/>
    </source>
</evidence>